<evidence type="ECO:0000256" key="2">
    <source>
        <dbReference type="SAM" id="Phobius"/>
    </source>
</evidence>
<evidence type="ECO:0000313" key="4">
    <source>
        <dbReference type="Proteomes" id="UP001164743"/>
    </source>
</evidence>
<accession>A0ABY7CZM6</accession>
<evidence type="ECO:0000313" key="3">
    <source>
        <dbReference type="EMBL" id="WAQ89462.1"/>
    </source>
</evidence>
<feature type="region of interest" description="Disordered" evidence="1">
    <location>
        <begin position="1"/>
        <end position="218"/>
    </location>
</feature>
<dbReference type="GeneID" id="77801925"/>
<organism evidence="3 4">
    <name type="scientific">Puccinia triticina</name>
    <dbReference type="NCBI Taxonomy" id="208348"/>
    <lineage>
        <taxon>Eukaryota</taxon>
        <taxon>Fungi</taxon>
        <taxon>Dikarya</taxon>
        <taxon>Basidiomycota</taxon>
        <taxon>Pucciniomycotina</taxon>
        <taxon>Pucciniomycetes</taxon>
        <taxon>Pucciniales</taxon>
        <taxon>Pucciniaceae</taxon>
        <taxon>Puccinia</taxon>
    </lineage>
</organism>
<proteinExistence type="predicted"/>
<feature type="compositionally biased region" description="Basic and acidic residues" evidence="1">
    <location>
        <begin position="89"/>
        <end position="98"/>
    </location>
</feature>
<reference evidence="3" key="1">
    <citation type="submission" date="2022-10" db="EMBL/GenBank/DDBJ databases">
        <title>Puccinia triticina Genome sequencing and assembly.</title>
        <authorList>
            <person name="Li C."/>
        </authorList>
    </citation>
    <scope>NUCLEOTIDE SEQUENCE</scope>
    <source>
        <strain evidence="3">Pt15</strain>
    </source>
</reference>
<dbReference type="EMBL" id="CP110431">
    <property type="protein sequence ID" value="WAQ89462.1"/>
    <property type="molecule type" value="Genomic_DNA"/>
</dbReference>
<keyword evidence="2" id="KW-1133">Transmembrane helix</keyword>
<dbReference type="RefSeq" id="XP_053025017.1">
    <property type="nucleotide sequence ID" value="XM_053161030.1"/>
</dbReference>
<feature type="compositionally biased region" description="Basic and acidic residues" evidence="1">
    <location>
        <begin position="143"/>
        <end position="164"/>
    </location>
</feature>
<feature type="transmembrane region" description="Helical" evidence="2">
    <location>
        <begin position="294"/>
        <end position="316"/>
    </location>
</feature>
<name>A0ABY7CZM6_9BASI</name>
<keyword evidence="2" id="KW-0472">Membrane</keyword>
<feature type="compositionally biased region" description="Polar residues" evidence="1">
    <location>
        <begin position="1"/>
        <end position="10"/>
    </location>
</feature>
<sequence length="324" mass="35855">MAQVEQYTNDQRVHHHPNTDENHPALSSVPSLPGPELDPKHYEHHDQDLPEPPLFSPPVTNTTFDDTSFDRREDLSIDSIQSHSSLADINDKSHEDHSASFNEPRTPESIAPSLDYVPSITSESDALSVDRASQPPEIISKAQAHDVDEVKEETPEEQHVDDHALPSTSEKPVSQPKSLDSPAEAVEPPKPISSSMDKEEPKIEADQPPVTSEHHPDRQEIPLPVLKEAPRSKIVGLVTNTAPMSVDEWLDISRTEFQFAIGLFAIPWSSLVILTRSVNLFWTLIFTQPLVHPIAGILLSIIAPSVLYTSLVALLISSAAHIDW</sequence>
<feature type="compositionally biased region" description="Basic and acidic residues" evidence="1">
    <location>
        <begin position="196"/>
        <end position="205"/>
    </location>
</feature>
<keyword evidence="2" id="KW-0812">Transmembrane</keyword>
<evidence type="ECO:0008006" key="5">
    <source>
        <dbReference type="Google" id="ProtNLM"/>
    </source>
</evidence>
<protein>
    <recommendedName>
        <fullName evidence="5">Golgi apparatus membrane protein tvp38</fullName>
    </recommendedName>
</protein>
<keyword evidence="4" id="KW-1185">Reference proteome</keyword>
<feature type="transmembrane region" description="Helical" evidence="2">
    <location>
        <begin position="259"/>
        <end position="282"/>
    </location>
</feature>
<evidence type="ECO:0000256" key="1">
    <source>
        <dbReference type="SAM" id="MobiDB-lite"/>
    </source>
</evidence>
<dbReference type="Proteomes" id="UP001164743">
    <property type="component" value="Chromosome 11A"/>
</dbReference>
<gene>
    <name evidence="3" type="ORF">PtA15_11A150</name>
</gene>
<feature type="compositionally biased region" description="Basic and acidic residues" evidence="1">
    <location>
        <begin position="37"/>
        <end position="48"/>
    </location>
</feature>
<feature type="compositionally biased region" description="Polar residues" evidence="1">
    <location>
        <begin position="166"/>
        <end position="178"/>
    </location>
</feature>
<feature type="compositionally biased region" description="Polar residues" evidence="1">
    <location>
        <begin position="78"/>
        <end position="87"/>
    </location>
</feature>